<keyword evidence="3 4" id="KW-0472">Membrane</keyword>
<organism evidence="6 7">
    <name type="scientific">Fulvimarina uroteuthidis</name>
    <dbReference type="NCBI Taxonomy" id="3098149"/>
    <lineage>
        <taxon>Bacteria</taxon>
        <taxon>Pseudomonadati</taxon>
        <taxon>Pseudomonadota</taxon>
        <taxon>Alphaproteobacteria</taxon>
        <taxon>Hyphomicrobiales</taxon>
        <taxon>Aurantimonadaceae</taxon>
        <taxon>Fulvimarina</taxon>
    </lineage>
</organism>
<feature type="transmembrane region" description="Helical" evidence="4">
    <location>
        <begin position="371"/>
        <end position="389"/>
    </location>
</feature>
<evidence type="ECO:0000313" key="7">
    <source>
        <dbReference type="Proteomes" id="UP001294412"/>
    </source>
</evidence>
<evidence type="ECO:0000256" key="2">
    <source>
        <dbReference type="ARBA" id="ARBA00022989"/>
    </source>
</evidence>
<feature type="transmembrane region" description="Helical" evidence="4">
    <location>
        <begin position="217"/>
        <end position="242"/>
    </location>
</feature>
<keyword evidence="1 4" id="KW-0812">Transmembrane</keyword>
<feature type="transmembrane region" description="Helical" evidence="4">
    <location>
        <begin position="340"/>
        <end position="359"/>
    </location>
</feature>
<dbReference type="SUPFAM" id="SSF103473">
    <property type="entry name" value="MFS general substrate transporter"/>
    <property type="match status" value="1"/>
</dbReference>
<feature type="transmembrane region" description="Helical" evidence="4">
    <location>
        <begin position="143"/>
        <end position="165"/>
    </location>
</feature>
<keyword evidence="2 4" id="KW-1133">Transmembrane helix</keyword>
<dbReference type="EMBL" id="JAXLPB010000005">
    <property type="protein sequence ID" value="MDY8110589.1"/>
    <property type="molecule type" value="Genomic_DNA"/>
</dbReference>
<reference evidence="6 7" key="1">
    <citation type="submission" date="2023-12" db="EMBL/GenBank/DDBJ databases">
        <title>Description of Novel Strain Fulvimarina sp. 2208YS6-2-32 isolated from Uroteuthis (Photololigo) edulis.</title>
        <authorList>
            <person name="Park J.-S."/>
        </authorList>
    </citation>
    <scope>NUCLEOTIDE SEQUENCE [LARGE SCALE GENOMIC DNA]</scope>
    <source>
        <strain evidence="6 7">2208YS6-2-32</strain>
    </source>
</reference>
<dbReference type="PANTHER" id="PTHR23537:SF1">
    <property type="entry name" value="SUGAR TRANSPORTER"/>
    <property type="match status" value="1"/>
</dbReference>
<feature type="transmembrane region" description="Helical" evidence="4">
    <location>
        <begin position="86"/>
        <end position="104"/>
    </location>
</feature>
<dbReference type="InterPro" id="IPR036259">
    <property type="entry name" value="MFS_trans_sf"/>
</dbReference>
<dbReference type="RefSeq" id="WP_322188299.1">
    <property type="nucleotide sequence ID" value="NZ_JAXLPB010000005.1"/>
</dbReference>
<dbReference type="InterPro" id="IPR010645">
    <property type="entry name" value="MFS_4"/>
</dbReference>
<accession>A0ABU5I6Z8</accession>
<feature type="transmembrane region" description="Helical" evidence="4">
    <location>
        <begin position="177"/>
        <end position="196"/>
    </location>
</feature>
<evidence type="ECO:0000256" key="3">
    <source>
        <dbReference type="ARBA" id="ARBA00023136"/>
    </source>
</evidence>
<feature type="transmembrane region" description="Helical" evidence="4">
    <location>
        <begin position="305"/>
        <end position="328"/>
    </location>
</feature>
<dbReference type="InterPro" id="IPR020846">
    <property type="entry name" value="MFS_dom"/>
</dbReference>
<evidence type="ECO:0000256" key="4">
    <source>
        <dbReference type="SAM" id="Phobius"/>
    </source>
</evidence>
<protein>
    <submittedName>
        <fullName evidence="6">YbfB/YjiJ family MFS transporter</fullName>
    </submittedName>
</protein>
<feature type="domain" description="Major facilitator superfamily (MFS) profile" evidence="5">
    <location>
        <begin position="19"/>
        <end position="399"/>
    </location>
</feature>
<evidence type="ECO:0000259" key="5">
    <source>
        <dbReference type="PROSITE" id="PS50850"/>
    </source>
</evidence>
<dbReference type="Proteomes" id="UP001294412">
    <property type="component" value="Unassembled WGS sequence"/>
</dbReference>
<feature type="transmembrane region" description="Helical" evidence="4">
    <location>
        <begin position="248"/>
        <end position="270"/>
    </location>
</feature>
<dbReference type="PANTHER" id="PTHR23537">
    <property type="match status" value="1"/>
</dbReference>
<sequence>MHETAHRAKRLPRPPLVQVLGLACAAAVGLGIARFAYALILPDMRADLGWSYSAAGWLNTTNALGYLAGALLAAHAKRRVGAFRTVQIGVWMCIASLAICVVLRDPILLNIARIVAGVGAGLAFVSGGFLAARLAARDEGNAILLGLFYAGPGFGIALSGMSVPLVLAKAGPDSWPLAWGLLAIASTLLAFALRLGRPETEDEAVSRAGSGIELRRMIPILIGYAFYGAGYIGYMTFVIAWVRANGAGVPLQASVFIVIGLGAMASPWLWGRFMKRTLNGTAFAVLTATLALGSSFVALSDSSVLLFLSAGVVGATFLAVVASTTAFVRRNFSIDRWTAGIGAMTMSFGIGQILGPVGVGLLSDMTGGVAAGQWISTGLLVTGAAIGFLQSDLLGARKS</sequence>
<evidence type="ECO:0000313" key="6">
    <source>
        <dbReference type="EMBL" id="MDY8110589.1"/>
    </source>
</evidence>
<evidence type="ECO:0000256" key="1">
    <source>
        <dbReference type="ARBA" id="ARBA00022692"/>
    </source>
</evidence>
<dbReference type="PROSITE" id="PS51257">
    <property type="entry name" value="PROKAR_LIPOPROTEIN"/>
    <property type="match status" value="1"/>
</dbReference>
<feature type="transmembrane region" description="Helical" evidence="4">
    <location>
        <begin position="282"/>
        <end position="299"/>
    </location>
</feature>
<feature type="transmembrane region" description="Helical" evidence="4">
    <location>
        <begin position="110"/>
        <end position="131"/>
    </location>
</feature>
<name>A0ABU5I6Z8_9HYPH</name>
<gene>
    <name evidence="6" type="ORF">U0C82_15715</name>
</gene>
<proteinExistence type="predicted"/>
<dbReference type="PROSITE" id="PS50850">
    <property type="entry name" value="MFS"/>
    <property type="match status" value="1"/>
</dbReference>
<dbReference type="Pfam" id="PF06779">
    <property type="entry name" value="MFS_4"/>
    <property type="match status" value="1"/>
</dbReference>
<comment type="caution">
    <text evidence="6">The sequence shown here is derived from an EMBL/GenBank/DDBJ whole genome shotgun (WGS) entry which is preliminary data.</text>
</comment>
<dbReference type="Gene3D" id="1.20.1250.20">
    <property type="entry name" value="MFS general substrate transporter like domains"/>
    <property type="match status" value="1"/>
</dbReference>
<keyword evidence="7" id="KW-1185">Reference proteome</keyword>
<feature type="transmembrane region" description="Helical" evidence="4">
    <location>
        <begin position="54"/>
        <end position="74"/>
    </location>
</feature>